<feature type="transmembrane region" description="Helical" evidence="7">
    <location>
        <begin position="73"/>
        <end position="89"/>
    </location>
</feature>
<feature type="transmembrane region" description="Helical" evidence="7">
    <location>
        <begin position="95"/>
        <end position="112"/>
    </location>
</feature>
<keyword evidence="6 7" id="KW-0472">Membrane</keyword>
<organism evidence="8 9">
    <name type="scientific">Geoglobus acetivorans</name>
    <dbReference type="NCBI Taxonomy" id="565033"/>
    <lineage>
        <taxon>Archaea</taxon>
        <taxon>Methanobacteriati</taxon>
        <taxon>Methanobacteriota</taxon>
        <taxon>Archaeoglobi</taxon>
        <taxon>Archaeoglobales</taxon>
        <taxon>Archaeoglobaceae</taxon>
        <taxon>Geoglobus</taxon>
    </lineage>
</organism>
<dbReference type="EMBL" id="CP087714">
    <property type="protein sequence ID" value="XAT63299.1"/>
    <property type="molecule type" value="Genomic_DNA"/>
</dbReference>
<feature type="transmembrane region" description="Helical" evidence="7">
    <location>
        <begin position="159"/>
        <end position="181"/>
    </location>
</feature>
<keyword evidence="3 7" id="KW-1003">Cell membrane</keyword>
<keyword evidence="4 7" id="KW-0812">Transmembrane</keyword>
<dbReference type="PANTHER" id="PTHR30269">
    <property type="entry name" value="TRANSMEMBRANE PROTEIN YFCA"/>
    <property type="match status" value="1"/>
</dbReference>
<evidence type="ECO:0000256" key="7">
    <source>
        <dbReference type="RuleBase" id="RU363041"/>
    </source>
</evidence>
<dbReference type="InterPro" id="IPR002781">
    <property type="entry name" value="TM_pro_TauE-like"/>
</dbReference>
<feature type="transmembrane region" description="Helical" evidence="7">
    <location>
        <begin position="223"/>
        <end position="243"/>
    </location>
</feature>
<dbReference type="InterPro" id="IPR052017">
    <property type="entry name" value="TSUP"/>
</dbReference>
<evidence type="ECO:0000256" key="5">
    <source>
        <dbReference type="ARBA" id="ARBA00022989"/>
    </source>
</evidence>
<evidence type="ECO:0000256" key="3">
    <source>
        <dbReference type="ARBA" id="ARBA00022475"/>
    </source>
</evidence>
<proteinExistence type="inferred from homology"/>
<sequence>MIDSITVAMGLLTFAAFTIRVITGFGSAILLSPIFSNILPPKEAVVLIILLESSVNIIFVVKEKMNLGLKEVYAGGFSGIAIGIALFGIASQQMIGLSIGLGMVVLAVLMLAGVNFRVKNTKRLFLSLGFASGSMGVLTGVNGPQIILGLTNQGYDSAFIRSFIITYLVIIDTVTLAAFLLSGHINADVVVKFAYLVPSVALAYVTGRRILGKLDGEDLRRVMLLTVIVLSIVLIARYGGGLLV</sequence>
<dbReference type="RefSeq" id="WP_193808364.1">
    <property type="nucleotide sequence ID" value="NZ_CP087714.1"/>
</dbReference>
<comment type="similarity">
    <text evidence="7">Belongs to the 4-toluene sulfonate uptake permease (TSUP) (TC 2.A.102) family.</text>
</comment>
<keyword evidence="5 7" id="KW-1133">Transmembrane helix</keyword>
<feature type="transmembrane region" description="Helical" evidence="7">
    <location>
        <begin position="44"/>
        <end position="61"/>
    </location>
</feature>
<reference evidence="8 9" key="1">
    <citation type="submission" date="2021-11" db="EMBL/GenBank/DDBJ databases">
        <title>Whole genome of Geoglobus acetivorans.</title>
        <authorList>
            <person name="Liu D."/>
        </authorList>
    </citation>
    <scope>NUCLEOTIDE SEQUENCE [LARGE SCALE GENOMIC DNA]</scope>
    <source>
        <strain evidence="8 9">SBH6</strain>
    </source>
</reference>
<evidence type="ECO:0000256" key="1">
    <source>
        <dbReference type="ARBA" id="ARBA00004651"/>
    </source>
</evidence>
<evidence type="ECO:0000256" key="6">
    <source>
        <dbReference type="ARBA" id="ARBA00023136"/>
    </source>
</evidence>
<protein>
    <recommendedName>
        <fullName evidence="7">Probable membrane transporter protein</fullName>
    </recommendedName>
</protein>
<keyword evidence="9" id="KW-1185">Reference proteome</keyword>
<feature type="transmembrane region" description="Helical" evidence="7">
    <location>
        <begin position="124"/>
        <end position="147"/>
    </location>
</feature>
<feature type="transmembrane region" description="Helical" evidence="7">
    <location>
        <begin position="7"/>
        <end position="32"/>
    </location>
</feature>
<dbReference type="Proteomes" id="UP001492541">
    <property type="component" value="Chromosome"/>
</dbReference>
<comment type="subcellular location">
    <subcellularLocation>
        <location evidence="1 7">Cell membrane</location>
        <topology evidence="1 7">Multi-pass membrane protein</topology>
    </subcellularLocation>
</comment>
<dbReference type="GeneID" id="90449734"/>
<dbReference type="PANTHER" id="PTHR30269:SF37">
    <property type="entry name" value="MEMBRANE TRANSPORTER PROTEIN"/>
    <property type="match status" value="1"/>
</dbReference>
<keyword evidence="2" id="KW-0813">Transport</keyword>
<evidence type="ECO:0000313" key="8">
    <source>
        <dbReference type="EMBL" id="XAT63299.1"/>
    </source>
</evidence>
<accession>A0ABZ3H2C3</accession>
<name>A0ABZ3H2C3_GEOAI</name>
<evidence type="ECO:0000256" key="2">
    <source>
        <dbReference type="ARBA" id="ARBA00022448"/>
    </source>
</evidence>
<gene>
    <name evidence="8" type="ORF">LPQ35_08545</name>
</gene>
<evidence type="ECO:0000313" key="9">
    <source>
        <dbReference type="Proteomes" id="UP001492541"/>
    </source>
</evidence>
<feature type="transmembrane region" description="Helical" evidence="7">
    <location>
        <begin position="193"/>
        <end position="211"/>
    </location>
</feature>
<dbReference type="Pfam" id="PF01925">
    <property type="entry name" value="TauE"/>
    <property type="match status" value="1"/>
</dbReference>
<evidence type="ECO:0000256" key="4">
    <source>
        <dbReference type="ARBA" id="ARBA00022692"/>
    </source>
</evidence>